<dbReference type="NCBIfam" id="NF006113">
    <property type="entry name" value="PRK08262.1-4"/>
    <property type="match status" value="1"/>
</dbReference>
<dbReference type="PANTHER" id="PTHR45962">
    <property type="entry name" value="N-FATTY-ACYL-AMINO ACID SYNTHASE/HYDROLASE PM20D1"/>
    <property type="match status" value="1"/>
</dbReference>
<dbReference type="EMBL" id="RQGN01000025">
    <property type="protein sequence ID" value="TGM07225.1"/>
    <property type="molecule type" value="Genomic_DNA"/>
</dbReference>
<dbReference type="Gene3D" id="1.10.150.900">
    <property type="match status" value="1"/>
</dbReference>
<dbReference type="GO" id="GO:0008233">
    <property type="term" value="F:peptidase activity"/>
    <property type="evidence" value="ECO:0007669"/>
    <property type="project" value="UniProtKB-KW"/>
</dbReference>
<accession>A0A5F2BNS0</accession>
<dbReference type="Gene3D" id="3.40.630.10">
    <property type="entry name" value="Zn peptidases"/>
    <property type="match status" value="1"/>
</dbReference>
<dbReference type="AlphaFoldDB" id="A0A5F2BNS0"/>
<dbReference type="PROSITE" id="PS00758">
    <property type="entry name" value="ARGE_DAPE_CPG2_1"/>
    <property type="match status" value="1"/>
</dbReference>
<evidence type="ECO:0000256" key="2">
    <source>
        <dbReference type="ARBA" id="ARBA00022670"/>
    </source>
</evidence>
<keyword evidence="6" id="KW-1133">Transmembrane helix</keyword>
<keyword evidence="6" id="KW-0812">Transmembrane</keyword>
<keyword evidence="6" id="KW-0472">Membrane</keyword>
<dbReference type="OrthoDB" id="9792335at2"/>
<dbReference type="Pfam" id="PF07687">
    <property type="entry name" value="M20_dimer"/>
    <property type="match status" value="1"/>
</dbReference>
<dbReference type="SUPFAM" id="SSF53187">
    <property type="entry name" value="Zn-dependent exopeptidases"/>
    <property type="match status" value="1"/>
</dbReference>
<protein>
    <submittedName>
        <fullName evidence="8">M20 family peptidase</fullName>
    </submittedName>
</protein>
<dbReference type="Pfam" id="PF01546">
    <property type="entry name" value="Peptidase_M20"/>
    <property type="match status" value="1"/>
</dbReference>
<evidence type="ECO:0000313" key="8">
    <source>
        <dbReference type="EMBL" id="TGM07225.1"/>
    </source>
</evidence>
<evidence type="ECO:0000256" key="5">
    <source>
        <dbReference type="ARBA" id="ARBA00022833"/>
    </source>
</evidence>
<feature type="domain" description="Peptidase M20 dimerisation" evidence="7">
    <location>
        <begin position="241"/>
        <end position="383"/>
    </location>
</feature>
<evidence type="ECO:0000259" key="7">
    <source>
        <dbReference type="Pfam" id="PF07687"/>
    </source>
</evidence>
<proteinExistence type="inferred from homology"/>
<comment type="caution">
    <text evidence="8">The sequence shown here is derived from an EMBL/GenBank/DDBJ whole genome shotgun (WGS) entry which is preliminary data.</text>
</comment>
<dbReference type="Proteomes" id="UP000298429">
    <property type="component" value="Unassembled WGS sequence"/>
</dbReference>
<keyword evidence="2" id="KW-0645">Protease</keyword>
<dbReference type="InterPro" id="IPR036264">
    <property type="entry name" value="Bact_exopeptidase_dim_dom"/>
</dbReference>
<dbReference type="SUPFAM" id="SSF55031">
    <property type="entry name" value="Bacterial exopeptidase dimerisation domain"/>
    <property type="match status" value="1"/>
</dbReference>
<dbReference type="Gene3D" id="3.30.70.360">
    <property type="match status" value="1"/>
</dbReference>
<dbReference type="InterPro" id="IPR047177">
    <property type="entry name" value="Pept_M20A"/>
</dbReference>
<feature type="transmembrane region" description="Helical" evidence="6">
    <location>
        <begin position="7"/>
        <end position="24"/>
    </location>
</feature>
<sequence length="489" mass="54296">MKKIIQIAIVSFCILVFVCIFNTFRVRNIPSSVSAGEKEIVPIDAAVKRLSKSIRFKTVSSLENPVLNADQFLALNRHIEESYPLLNSKLVKTKISDSSFFYEWKGSDPNLKPILLCAHSDVVDVEAATETLWTASPFGGEIRDGFVWGRGSWDDKSSLFAILESVEILIRKGFSPKRSVFIAVGQDEEVVYGTSGAKAITDTFKKMNLRFDYVLDEGQLVAENIVPGIDKPVALVGIAGKGYLTIRLSVDLKEGGHSSMPSRETSIGILSSALHRLENSPFPFSLNAVSKSTFEWLAPSMNLGSRFVFSNLWLFERILESRLSEKNSTRAQLHTTTAITKISGGFKDNVLPSRAEATVNFRIIQGDTNSSVLKRISKIINDDRVKVIVPETLIEPSGVSATDSKSFESIRVAILRTIPNAIVAPALVSAYTDSIHYSSVADNAYRFFPVRANPEDLKRFHGIDERISISNYEEIIRFYAEIIKNSNIQ</sequence>
<evidence type="ECO:0000313" key="9">
    <source>
        <dbReference type="Proteomes" id="UP000298429"/>
    </source>
</evidence>
<keyword evidence="5" id="KW-0862">Zinc</keyword>
<dbReference type="RefSeq" id="WP_135669996.1">
    <property type="nucleotide sequence ID" value="NZ_RQGN01000025.1"/>
</dbReference>
<gene>
    <name evidence="8" type="ORF">EHQ76_04965</name>
</gene>
<dbReference type="InterPro" id="IPR002933">
    <property type="entry name" value="Peptidase_M20"/>
</dbReference>
<organism evidence="8 9">
    <name type="scientific">Leptospira barantonii</name>
    <dbReference type="NCBI Taxonomy" id="2023184"/>
    <lineage>
        <taxon>Bacteria</taxon>
        <taxon>Pseudomonadati</taxon>
        <taxon>Spirochaetota</taxon>
        <taxon>Spirochaetia</taxon>
        <taxon>Leptospirales</taxon>
        <taxon>Leptospiraceae</taxon>
        <taxon>Leptospira</taxon>
    </lineage>
</organism>
<name>A0A5F2BNS0_9LEPT</name>
<keyword evidence="3" id="KW-0479">Metal-binding</keyword>
<dbReference type="GO" id="GO:0006508">
    <property type="term" value="P:proteolysis"/>
    <property type="evidence" value="ECO:0007669"/>
    <property type="project" value="UniProtKB-KW"/>
</dbReference>
<evidence type="ECO:0000256" key="6">
    <source>
        <dbReference type="SAM" id="Phobius"/>
    </source>
</evidence>
<keyword evidence="4" id="KW-0378">Hydrolase</keyword>
<evidence type="ECO:0000256" key="3">
    <source>
        <dbReference type="ARBA" id="ARBA00022723"/>
    </source>
</evidence>
<comment type="similarity">
    <text evidence="1">Belongs to the peptidase M20A family.</text>
</comment>
<dbReference type="PANTHER" id="PTHR45962:SF1">
    <property type="entry name" value="N-FATTY-ACYL-AMINO ACID SYNTHASE_HYDROLASE PM20D1"/>
    <property type="match status" value="1"/>
</dbReference>
<reference evidence="8 9" key="1">
    <citation type="journal article" date="2019" name="PLoS Negl. Trop. Dis.">
        <title>Revisiting the worldwide diversity of Leptospira species in the environment.</title>
        <authorList>
            <person name="Vincent A.T."/>
            <person name="Schiettekatte O."/>
            <person name="Bourhy P."/>
            <person name="Veyrier F.J."/>
            <person name="Picardeau M."/>
        </authorList>
    </citation>
    <scope>NUCLEOTIDE SEQUENCE [LARGE SCALE GENOMIC DNA]</scope>
    <source>
        <strain evidence="8 9">201702444</strain>
    </source>
</reference>
<dbReference type="InterPro" id="IPR001261">
    <property type="entry name" value="ArgE/DapE_CS"/>
</dbReference>
<evidence type="ECO:0000256" key="1">
    <source>
        <dbReference type="ARBA" id="ARBA00006247"/>
    </source>
</evidence>
<evidence type="ECO:0000256" key="4">
    <source>
        <dbReference type="ARBA" id="ARBA00022801"/>
    </source>
</evidence>
<dbReference type="InterPro" id="IPR011650">
    <property type="entry name" value="Peptidase_M20_dimer"/>
</dbReference>
<dbReference type="GO" id="GO:0046872">
    <property type="term" value="F:metal ion binding"/>
    <property type="evidence" value="ECO:0007669"/>
    <property type="project" value="UniProtKB-KW"/>
</dbReference>